<name>A0ACA9PK31_9GLOM</name>
<evidence type="ECO:0000313" key="1">
    <source>
        <dbReference type="EMBL" id="CAG8712645.1"/>
    </source>
</evidence>
<comment type="caution">
    <text evidence="1">The sequence shown here is derived from an EMBL/GenBank/DDBJ whole genome shotgun (WGS) entry which is preliminary data.</text>
</comment>
<gene>
    <name evidence="1" type="ORF">RPERSI_LOCUS10656</name>
</gene>
<proteinExistence type="predicted"/>
<dbReference type="EMBL" id="CAJVQC010021279">
    <property type="protein sequence ID" value="CAG8712645.1"/>
    <property type="molecule type" value="Genomic_DNA"/>
</dbReference>
<protein>
    <submittedName>
        <fullName evidence="1">9981_t:CDS:1</fullName>
    </submittedName>
</protein>
<organism evidence="1 2">
    <name type="scientific">Racocetra persica</name>
    <dbReference type="NCBI Taxonomy" id="160502"/>
    <lineage>
        <taxon>Eukaryota</taxon>
        <taxon>Fungi</taxon>
        <taxon>Fungi incertae sedis</taxon>
        <taxon>Mucoromycota</taxon>
        <taxon>Glomeromycotina</taxon>
        <taxon>Glomeromycetes</taxon>
        <taxon>Diversisporales</taxon>
        <taxon>Gigasporaceae</taxon>
        <taxon>Racocetra</taxon>
    </lineage>
</organism>
<dbReference type="Proteomes" id="UP000789920">
    <property type="component" value="Unassembled WGS sequence"/>
</dbReference>
<keyword evidence="2" id="KW-1185">Reference proteome</keyword>
<accession>A0ACA9PK31</accession>
<feature type="non-terminal residue" evidence="1">
    <location>
        <position position="290"/>
    </location>
</feature>
<sequence>MSSSVSMIVDSPDTQHSTDTPLHISDLFATSYTPTESRGQRTLIPTNTSFNGILYAHFNNDLNDGDLTSPEYYEELCDQLLKKARNEPGKTFPIDLTQFRLWEAERNTWNLIKQLQLLRSTHPTNVNIPAKLYQTDGALQCELLATNLNFAEAWIVRQWLQNTALPFLPAETYPEYWSDTKTHLMFKSKLNSQYLDPDGPYRTGNALHPQDQSHDNELAKSIYEYLRRGQLDTACEISKKNGQSWRAASISGYIVNGEQTDDGEDVDSIKSSGNINRHLWRATCYQLAQE</sequence>
<reference evidence="1" key="1">
    <citation type="submission" date="2021-06" db="EMBL/GenBank/DDBJ databases">
        <authorList>
            <person name="Kallberg Y."/>
            <person name="Tangrot J."/>
            <person name="Rosling A."/>
        </authorList>
    </citation>
    <scope>NUCLEOTIDE SEQUENCE</scope>
    <source>
        <strain evidence="1">MA461A</strain>
    </source>
</reference>
<evidence type="ECO:0000313" key="2">
    <source>
        <dbReference type="Proteomes" id="UP000789920"/>
    </source>
</evidence>